<dbReference type="RefSeq" id="WP_182367469.1">
    <property type="nucleotide sequence ID" value="NZ_JACGCU010000020.1"/>
</dbReference>
<accession>A0A7W2JJL6</accession>
<dbReference type="Proteomes" id="UP000556620">
    <property type="component" value="Unassembled WGS sequence"/>
</dbReference>
<feature type="transmembrane region" description="Helical" evidence="1">
    <location>
        <begin position="48"/>
        <end position="72"/>
    </location>
</feature>
<dbReference type="EMBL" id="JACGCU010000020">
    <property type="protein sequence ID" value="MBA6060173.1"/>
    <property type="molecule type" value="Genomic_DNA"/>
</dbReference>
<evidence type="ECO:0000313" key="3">
    <source>
        <dbReference type="Proteomes" id="UP000556620"/>
    </source>
</evidence>
<reference evidence="2 3" key="1">
    <citation type="submission" date="2020-07" db="EMBL/GenBank/DDBJ databases">
        <title>Diversity of carbapenemase encoding genes among Pseudomonas putida group clinical isolates in a tertiary Brazilian hospital.</title>
        <authorList>
            <person name="Alberto-Lei F."/>
            <person name="Nodari C.S."/>
            <person name="Streling A.P."/>
            <person name="Paulino J.T."/>
            <person name="Bessa-Neto F.O."/>
            <person name="Cayo R."/>
            <person name="Gales A.C."/>
        </authorList>
    </citation>
    <scope>NUCLEOTIDE SEQUENCE [LARGE SCALE GENOMIC DNA]</scope>
    <source>
        <strain evidence="2 3">14535</strain>
    </source>
</reference>
<sequence length="378" mass="43284">MAFVASHPWTVFGVMVLAGALGGVYVLFKTYYEYVGPNISHKHEAWSSFGSLLSGVFTLFGAAATIATLIFLGRQFKEQQEISRKQIESLTFEQYLSHRGLFFTRLAELEKLFLGHIRFANPDKLYGIFFPRNNPTSCEFQVGVDFCSFEFKSIRESFKRLPELFAGSLKKYEVLDIVGCVAGISDSLQIDYIYEPGNGDVMFSGKHTGLNIYSLDVGVLRLYEVYNNLLFFSGCPSVQPIEWLDCDEEIRFWFLKFYSRASARMEPYVTFNDPDLYSIHIAYVLVLEIQRLGDGLSLPGHLRCQLDPLFSTAKLVNRIEDKVMLNGLVDEAVKEVELLLEESFKCLMATEVLEELYERLKFVDLDLFERKLKGVRFD</sequence>
<keyword evidence="1" id="KW-1133">Transmembrane helix</keyword>
<evidence type="ECO:0000313" key="2">
    <source>
        <dbReference type="EMBL" id="MBA6060173.1"/>
    </source>
</evidence>
<name>A0A7W2JJL6_9PSED</name>
<feature type="transmembrane region" description="Helical" evidence="1">
    <location>
        <begin position="9"/>
        <end position="28"/>
    </location>
</feature>
<protein>
    <submittedName>
        <fullName evidence="2">Uncharacterized protein</fullName>
    </submittedName>
</protein>
<keyword evidence="1" id="KW-0812">Transmembrane</keyword>
<comment type="caution">
    <text evidence="2">The sequence shown here is derived from an EMBL/GenBank/DDBJ whole genome shotgun (WGS) entry which is preliminary data.</text>
</comment>
<dbReference type="AlphaFoldDB" id="A0A7W2JJL6"/>
<gene>
    <name evidence="2" type="ORF">H4C44_13430</name>
</gene>
<evidence type="ECO:0000256" key="1">
    <source>
        <dbReference type="SAM" id="Phobius"/>
    </source>
</evidence>
<organism evidence="2 3">
    <name type="scientific">Pseudomonas juntendi</name>
    <dbReference type="NCBI Taxonomy" id="2666183"/>
    <lineage>
        <taxon>Bacteria</taxon>
        <taxon>Pseudomonadati</taxon>
        <taxon>Pseudomonadota</taxon>
        <taxon>Gammaproteobacteria</taxon>
        <taxon>Pseudomonadales</taxon>
        <taxon>Pseudomonadaceae</taxon>
        <taxon>Pseudomonas</taxon>
    </lineage>
</organism>
<proteinExistence type="predicted"/>
<keyword evidence="1" id="KW-0472">Membrane</keyword>